<accession>A0A444UR36</accession>
<dbReference type="PANTHER" id="PTHR46785">
    <property type="entry name" value="VON WILLEBRAND FACTOR A DOMAIN-CONTAINING PROTEIN 3B"/>
    <property type="match status" value="1"/>
</dbReference>
<sequence>MQNGFVWRCIPCLFFSFVSFDEGGTLGQQAFGQGNQETVPRPGGRNKDASFELDACTLISSPKWLRLHGLKEARLHLSQILSQIGFQHREGMLRRLTASREQLSQFLASLTRRMKLYKQRLDWLTSGSRQMFGVIQEHSVALVLDFGSVSKAQFDLCCDVLCAVLREQVAHIATFRLIR</sequence>
<keyword evidence="1" id="KW-0732">Signal</keyword>
<feature type="chain" id="PRO_5019201108" evidence="1">
    <location>
        <begin position="28"/>
        <end position="179"/>
    </location>
</feature>
<proteinExistence type="predicted"/>
<keyword evidence="3" id="KW-1185">Reference proteome</keyword>
<name>A0A444UR36_ACIRT</name>
<dbReference type="PANTHER" id="PTHR46785:SF1">
    <property type="entry name" value="VON WILLEBRAND FACTOR A DOMAIN-CONTAINING PROTEIN 3B"/>
    <property type="match status" value="1"/>
</dbReference>
<dbReference type="AlphaFoldDB" id="A0A444UR36"/>
<evidence type="ECO:0000313" key="2">
    <source>
        <dbReference type="EMBL" id="RXM90632.1"/>
    </source>
</evidence>
<feature type="signal peptide" evidence="1">
    <location>
        <begin position="1"/>
        <end position="27"/>
    </location>
</feature>
<dbReference type="Proteomes" id="UP000289886">
    <property type="component" value="Unassembled WGS sequence"/>
</dbReference>
<evidence type="ECO:0000313" key="3">
    <source>
        <dbReference type="Proteomes" id="UP000289886"/>
    </source>
</evidence>
<dbReference type="EMBL" id="SCEB01016542">
    <property type="protein sequence ID" value="RXM90632.1"/>
    <property type="molecule type" value="Genomic_DNA"/>
</dbReference>
<comment type="caution">
    <text evidence="2">The sequence shown here is derived from an EMBL/GenBank/DDBJ whole genome shotgun (WGS) entry which is preliminary data.</text>
</comment>
<organism evidence="2 3">
    <name type="scientific">Acipenser ruthenus</name>
    <name type="common">Sterlet sturgeon</name>
    <dbReference type="NCBI Taxonomy" id="7906"/>
    <lineage>
        <taxon>Eukaryota</taxon>
        <taxon>Metazoa</taxon>
        <taxon>Chordata</taxon>
        <taxon>Craniata</taxon>
        <taxon>Vertebrata</taxon>
        <taxon>Euteleostomi</taxon>
        <taxon>Actinopterygii</taxon>
        <taxon>Chondrostei</taxon>
        <taxon>Acipenseriformes</taxon>
        <taxon>Acipenseridae</taxon>
        <taxon>Acipenser</taxon>
    </lineage>
</organism>
<gene>
    <name evidence="2" type="ORF">EOD39_22004</name>
</gene>
<evidence type="ECO:0000256" key="1">
    <source>
        <dbReference type="SAM" id="SignalP"/>
    </source>
</evidence>
<reference evidence="2 3" key="1">
    <citation type="submission" date="2019-01" db="EMBL/GenBank/DDBJ databases">
        <title>Draft Genome and Complete Hox-Cluster Characterization of the Sterlet Sturgeon (Acipenser ruthenus).</title>
        <authorList>
            <person name="Wei Q."/>
        </authorList>
    </citation>
    <scope>NUCLEOTIDE SEQUENCE [LARGE SCALE GENOMIC DNA]</scope>
    <source>
        <strain evidence="2">WHYD16114868_AA</strain>
        <tissue evidence="2">Blood</tissue>
    </source>
</reference>
<protein>
    <submittedName>
        <fullName evidence="2">von Willebrand factor A domain-containing protein 3B</fullName>
    </submittedName>
</protein>